<dbReference type="Proteomes" id="UP000284902">
    <property type="component" value="Unassembled WGS sequence"/>
</dbReference>
<organism evidence="1 2">
    <name type="scientific">[Ruminococcus] lactaris</name>
    <dbReference type="NCBI Taxonomy" id="46228"/>
    <lineage>
        <taxon>Bacteria</taxon>
        <taxon>Bacillati</taxon>
        <taxon>Bacillota</taxon>
        <taxon>Clostridia</taxon>
        <taxon>Lachnospirales</taxon>
        <taxon>Lachnospiraceae</taxon>
        <taxon>Mediterraneibacter</taxon>
    </lineage>
</organism>
<sequence length="265" mass="31268">MLIISGCSEKEKISCGKENLEWAYCVKEADDIQSAVPPIVWGEYYIQANMQVEGDFKTYIERYCELKKMDIKVYDFESGKCIAKWNGKEKLSPDLEEYQVAEEKLETCIYNKKPCLCVFMEEKKIRKRAAEELPQTVFLLEIETGKVLKQMRKEEWTEREDVVDKMEVQLKDSVDPKQLKYEKSAFFLTSDTLGIQVEISDIPEDSQIYDKFPELKKEKNKKKTIYFYIKENGKWEEQLEQFLPKGEKLQIPEKEEIIMEITPLV</sequence>
<proteinExistence type="predicted"/>
<name>A0A414P1R3_9FIRM</name>
<dbReference type="RefSeq" id="WP_118213141.1">
    <property type="nucleotide sequence ID" value="NZ_JBGLDX010000003.1"/>
</dbReference>
<dbReference type="AlphaFoldDB" id="A0A414P1R3"/>
<reference evidence="1 2" key="1">
    <citation type="submission" date="2018-08" db="EMBL/GenBank/DDBJ databases">
        <title>A genome reference for cultivated species of the human gut microbiota.</title>
        <authorList>
            <person name="Zou Y."/>
            <person name="Xue W."/>
            <person name="Luo G."/>
        </authorList>
    </citation>
    <scope>NUCLEOTIDE SEQUENCE [LARGE SCALE GENOMIC DNA]</scope>
    <source>
        <strain evidence="1 2">AM25-1LB</strain>
    </source>
</reference>
<protein>
    <submittedName>
        <fullName evidence="1">Uncharacterized protein</fullName>
    </submittedName>
</protein>
<dbReference type="EMBL" id="QRHG01000037">
    <property type="protein sequence ID" value="RHF58048.1"/>
    <property type="molecule type" value="Genomic_DNA"/>
</dbReference>
<accession>A0A414P1R3</accession>
<evidence type="ECO:0000313" key="2">
    <source>
        <dbReference type="Proteomes" id="UP000284902"/>
    </source>
</evidence>
<evidence type="ECO:0000313" key="1">
    <source>
        <dbReference type="EMBL" id="RHF58048.1"/>
    </source>
</evidence>
<comment type="caution">
    <text evidence="1">The sequence shown here is derived from an EMBL/GenBank/DDBJ whole genome shotgun (WGS) entry which is preliminary data.</text>
</comment>
<gene>
    <name evidence="1" type="ORF">DW672_11405</name>
</gene>